<dbReference type="PANTHER" id="PTHR12812">
    <property type="entry name" value="HEPARAN SULFATE 6-O-SULFOTRANSFERASE 3"/>
    <property type="match status" value="1"/>
</dbReference>
<evidence type="ECO:0000256" key="3">
    <source>
        <dbReference type="ARBA" id="ARBA00022692"/>
    </source>
</evidence>
<dbReference type="RefSeq" id="WP_275822307.1">
    <property type="nucleotide sequence ID" value="NZ_JARHUD010000005.1"/>
</dbReference>
<dbReference type="Proteomes" id="UP001215503">
    <property type="component" value="Unassembled WGS sequence"/>
</dbReference>
<evidence type="ECO:0000256" key="1">
    <source>
        <dbReference type="ARBA" id="ARBA00004167"/>
    </source>
</evidence>
<evidence type="ECO:0000256" key="2">
    <source>
        <dbReference type="ARBA" id="ARBA00022679"/>
    </source>
</evidence>
<proteinExistence type="predicted"/>
<evidence type="ECO:0008006" key="9">
    <source>
        <dbReference type="Google" id="ProtNLM"/>
    </source>
</evidence>
<comment type="caution">
    <text evidence="7">The sequence shown here is derived from an EMBL/GenBank/DDBJ whole genome shotgun (WGS) entry which is preliminary data.</text>
</comment>
<reference evidence="7 8" key="1">
    <citation type="submission" date="2023-03" db="EMBL/GenBank/DDBJ databases">
        <title>Fodinicurvata sp. CAU 1616 isolated from sea sendiment.</title>
        <authorList>
            <person name="Kim W."/>
        </authorList>
    </citation>
    <scope>NUCLEOTIDE SEQUENCE [LARGE SCALE GENOMIC DNA]</scope>
    <source>
        <strain evidence="7 8">CAU 1616</strain>
    </source>
</reference>
<keyword evidence="3" id="KW-0812">Transmembrane</keyword>
<keyword evidence="5" id="KW-0472">Membrane</keyword>
<comment type="subcellular location">
    <subcellularLocation>
        <location evidence="1">Membrane</location>
        <topology evidence="1">Single-pass membrane protein</topology>
    </subcellularLocation>
</comment>
<protein>
    <recommendedName>
        <fullName evidence="9">Sulfotransferase family protein</fullName>
    </recommendedName>
</protein>
<organism evidence="7 8">
    <name type="scientific">Aquibaculum arenosum</name>
    <dbReference type="NCBI Taxonomy" id="3032591"/>
    <lineage>
        <taxon>Bacteria</taxon>
        <taxon>Pseudomonadati</taxon>
        <taxon>Pseudomonadota</taxon>
        <taxon>Alphaproteobacteria</taxon>
        <taxon>Rhodospirillales</taxon>
        <taxon>Rhodovibrionaceae</taxon>
        <taxon>Aquibaculum</taxon>
    </lineage>
</organism>
<gene>
    <name evidence="7" type="ORF">P2G67_09245</name>
</gene>
<evidence type="ECO:0000256" key="6">
    <source>
        <dbReference type="ARBA" id="ARBA00023180"/>
    </source>
</evidence>
<accession>A0ABT5YMM0</accession>
<keyword evidence="4" id="KW-1133">Transmembrane helix</keyword>
<keyword evidence="6" id="KW-0325">Glycoprotein</keyword>
<dbReference type="PANTHER" id="PTHR12812:SF0">
    <property type="entry name" value="HEPARAN-SULFATE 6-O-SULFOTRANSFERASE"/>
    <property type="match status" value="1"/>
</dbReference>
<evidence type="ECO:0000256" key="4">
    <source>
        <dbReference type="ARBA" id="ARBA00022989"/>
    </source>
</evidence>
<name>A0ABT5YMM0_9PROT</name>
<keyword evidence="8" id="KW-1185">Reference proteome</keyword>
<evidence type="ECO:0000313" key="8">
    <source>
        <dbReference type="Proteomes" id="UP001215503"/>
    </source>
</evidence>
<evidence type="ECO:0000256" key="5">
    <source>
        <dbReference type="ARBA" id="ARBA00023136"/>
    </source>
</evidence>
<keyword evidence="2" id="KW-0808">Transferase</keyword>
<dbReference type="InterPro" id="IPR027417">
    <property type="entry name" value="P-loop_NTPase"/>
</dbReference>
<dbReference type="InterPro" id="IPR010635">
    <property type="entry name" value="Heparan_SO4-6-sulfoTrfase"/>
</dbReference>
<sequence length="321" mass="35565">MPPLFFVHIPKTAGTSFRLGAEAAFGAEAIAYDYGAESAVTSALVKAHLYGDLHDVWGFGQASAAAGHAMIGGHVNADRFVSLFGVGRTLTFLREPLPRIASDYAHFVRHYDYKGSFRDFYSRPVMQNRQSRFLQGVDLEALGLLGLTERYGESLELLNAHFGTAVPLRKDNRGKRSQAALDALSAEERDELTQLNRRDIALYARAVGLFEARLESFRAGRPWAHARLVETNAKRVAGWAWWADARDAPVEVEVWINGKQAGECPTVELRPGLCRLRPPRGGYVGFHLPAKLTPGDRVQCRVAETGQWFPLKPRRVPAPEA</sequence>
<dbReference type="Gene3D" id="3.40.50.300">
    <property type="entry name" value="P-loop containing nucleotide triphosphate hydrolases"/>
    <property type="match status" value="1"/>
</dbReference>
<evidence type="ECO:0000313" key="7">
    <source>
        <dbReference type="EMBL" id="MDF2096158.1"/>
    </source>
</evidence>
<dbReference type="EMBL" id="JARHUD010000005">
    <property type="protein sequence ID" value="MDF2096158.1"/>
    <property type="molecule type" value="Genomic_DNA"/>
</dbReference>